<dbReference type="Proteomes" id="UP000071641">
    <property type="component" value="Unassembled WGS sequence"/>
</dbReference>
<evidence type="ECO:0000313" key="5">
    <source>
        <dbReference type="EMBL" id="CZF81334.1"/>
    </source>
</evidence>
<feature type="signal peptide" evidence="4">
    <location>
        <begin position="1"/>
        <end position="35"/>
    </location>
</feature>
<feature type="chain" id="PRO_5007282056" evidence="4">
    <location>
        <begin position="36"/>
        <end position="363"/>
    </location>
</feature>
<dbReference type="RefSeq" id="WP_062663602.1">
    <property type="nucleotide sequence ID" value="NZ_FIZX01000002.1"/>
</dbReference>
<dbReference type="InterPro" id="IPR038404">
    <property type="entry name" value="TRAP_DctP_sf"/>
</dbReference>
<comment type="similarity">
    <text evidence="1">Belongs to the bacterial solute-binding protein 7 family.</text>
</comment>
<dbReference type="EMBL" id="FIZX01000002">
    <property type="protein sequence ID" value="CZF81334.1"/>
    <property type="molecule type" value="Genomic_DNA"/>
</dbReference>
<dbReference type="CDD" id="cd13677">
    <property type="entry name" value="PBP2_TRAP_SBP_like_6"/>
    <property type="match status" value="1"/>
</dbReference>
<dbReference type="Gene3D" id="3.40.190.170">
    <property type="entry name" value="Bacterial extracellular solute-binding protein, family 7"/>
    <property type="match status" value="1"/>
</dbReference>
<sequence length="363" mass="39816">MKITVNKMRTALKGSALALLAGLMTTTALSVPAMAADFNLRAVANSNENDEDYDGLIVFKDFVEAHSNGKIKVDLYIGTQLCGNGTECIQAVEDGSVDIYISTSGGAANMFPYIQVLDLPYVLPDDRTAEAVLQGDFVRELRKSILADTDDKLRLMAIGNTGGWRNFANTKRTVKQPSDLEGLKIRTVVADLPQELVKALGASPTPIPWPELYTSFQTGVVEGSKNGITDIMGMKFPEAGLKYVTLDGHAYMSALWYMNNEAFLDMPPELRKVIVDGFRALQQATFASPKRKSIAAYDAFKKSGGKLYVPTPEEKAKFQESAAPVYIWFQENVKDGKKWFDLLKSESEKAQQQIAAADKADLS</sequence>
<reference evidence="6" key="1">
    <citation type="submission" date="2016-02" db="EMBL/GenBank/DDBJ databases">
        <authorList>
            <person name="Rodrigo-Torres Lidia"/>
            <person name="Arahal R.David."/>
        </authorList>
    </citation>
    <scope>NUCLEOTIDE SEQUENCE [LARGE SCALE GENOMIC DNA]</scope>
    <source>
        <strain evidence="6">CECT 9029</strain>
    </source>
</reference>
<evidence type="ECO:0000256" key="1">
    <source>
        <dbReference type="ARBA" id="ARBA00009023"/>
    </source>
</evidence>
<keyword evidence="3 4" id="KW-0732">Signal</keyword>
<protein>
    <submittedName>
        <fullName evidence="5">Sialic acid-binding periplasmic protein SiaP</fullName>
    </submittedName>
</protein>
<evidence type="ECO:0000256" key="4">
    <source>
        <dbReference type="SAM" id="SignalP"/>
    </source>
</evidence>
<organism evidence="5 6">
    <name type="scientific">Grimontia celer</name>
    <dbReference type="NCBI Taxonomy" id="1796497"/>
    <lineage>
        <taxon>Bacteria</taxon>
        <taxon>Pseudomonadati</taxon>
        <taxon>Pseudomonadota</taxon>
        <taxon>Gammaproteobacteria</taxon>
        <taxon>Vibrionales</taxon>
        <taxon>Vibrionaceae</taxon>
        <taxon>Grimontia</taxon>
    </lineage>
</organism>
<evidence type="ECO:0000313" key="6">
    <source>
        <dbReference type="Proteomes" id="UP000071641"/>
    </source>
</evidence>
<dbReference type="PANTHER" id="PTHR33376:SF7">
    <property type="entry name" value="C4-DICARBOXYLATE-BINDING PROTEIN DCTB"/>
    <property type="match status" value="1"/>
</dbReference>
<keyword evidence="2" id="KW-0813">Transport</keyword>
<dbReference type="NCBIfam" id="NF037995">
    <property type="entry name" value="TRAP_S1"/>
    <property type="match status" value="1"/>
</dbReference>
<dbReference type="OrthoDB" id="8690069at2"/>
<accession>A0A128F4L4</accession>
<dbReference type="GO" id="GO:0055085">
    <property type="term" value="P:transmembrane transport"/>
    <property type="evidence" value="ECO:0007669"/>
    <property type="project" value="InterPro"/>
</dbReference>
<keyword evidence="6" id="KW-1185">Reference proteome</keyword>
<dbReference type="Pfam" id="PF03480">
    <property type="entry name" value="DctP"/>
    <property type="match status" value="1"/>
</dbReference>
<gene>
    <name evidence="5" type="primary">siaP_3</name>
    <name evidence="5" type="ORF">GCE9029_02543</name>
</gene>
<dbReference type="STRING" id="1796497.GCE9029_02543"/>
<dbReference type="PANTHER" id="PTHR33376">
    <property type="match status" value="1"/>
</dbReference>
<proteinExistence type="inferred from homology"/>
<dbReference type="AlphaFoldDB" id="A0A128F4L4"/>
<evidence type="ECO:0000256" key="2">
    <source>
        <dbReference type="ARBA" id="ARBA00022448"/>
    </source>
</evidence>
<dbReference type="InterPro" id="IPR018389">
    <property type="entry name" value="DctP_fam"/>
</dbReference>
<name>A0A128F4L4_9GAMM</name>
<evidence type="ECO:0000256" key="3">
    <source>
        <dbReference type="ARBA" id="ARBA00022729"/>
    </source>
</evidence>